<gene>
    <name evidence="2" type="ORF">MalAC0309_1980</name>
</gene>
<evidence type="ECO:0000256" key="1">
    <source>
        <dbReference type="SAM" id="MobiDB-lite"/>
    </source>
</evidence>
<dbReference type="Proteomes" id="UP000218965">
    <property type="component" value="Chromosome"/>
</dbReference>
<dbReference type="AlphaFoldDB" id="A0A0U5BAP5"/>
<feature type="compositionally biased region" description="Basic and acidic residues" evidence="1">
    <location>
        <begin position="1"/>
        <end position="14"/>
    </location>
</feature>
<evidence type="ECO:0000313" key="2">
    <source>
        <dbReference type="EMBL" id="BAU32825.1"/>
    </source>
</evidence>
<evidence type="ECO:0000313" key="3">
    <source>
        <dbReference type="Proteomes" id="UP000218965"/>
    </source>
</evidence>
<reference evidence="3" key="1">
    <citation type="submission" date="2015-12" db="EMBL/GenBank/DDBJ databases">
        <authorList>
            <person name="Shamseldin A."/>
            <person name="Moawad H."/>
            <person name="Abd El-Rahim W.M."/>
            <person name="Sadowsky M.J."/>
        </authorList>
    </citation>
    <scope>NUCLEOTIDE SEQUENCE [LARGE SCALE GENOMIC DNA]</scope>
    <source>
        <strain evidence="3">JAM AC0309</strain>
    </source>
</reference>
<dbReference type="EMBL" id="AP017315">
    <property type="protein sequence ID" value="BAU32825.1"/>
    <property type="molecule type" value="Genomic_DNA"/>
</dbReference>
<protein>
    <submittedName>
        <fullName evidence="2">Uncharacterized protein</fullName>
    </submittedName>
</protein>
<feature type="compositionally biased region" description="Basic and acidic residues" evidence="1">
    <location>
        <begin position="210"/>
        <end position="239"/>
    </location>
</feature>
<feature type="compositionally biased region" description="Acidic residues" evidence="1">
    <location>
        <begin position="163"/>
        <end position="188"/>
    </location>
</feature>
<accession>A0A0U5BAP5</accession>
<dbReference type="KEGG" id="malk:MalAC0309_1980"/>
<feature type="region of interest" description="Disordered" evidence="1">
    <location>
        <begin position="163"/>
        <end position="288"/>
    </location>
</feature>
<proteinExistence type="predicted"/>
<feature type="region of interest" description="Disordered" evidence="1">
    <location>
        <begin position="1"/>
        <end position="26"/>
    </location>
</feature>
<organism evidence="2 3">
    <name type="scientific">Microcella alkaliphila</name>
    <dbReference type="NCBI Taxonomy" id="279828"/>
    <lineage>
        <taxon>Bacteria</taxon>
        <taxon>Bacillati</taxon>
        <taxon>Actinomycetota</taxon>
        <taxon>Actinomycetes</taxon>
        <taxon>Micrococcales</taxon>
        <taxon>Microbacteriaceae</taxon>
        <taxon>Microcella</taxon>
    </lineage>
</organism>
<reference evidence="2 3" key="2">
    <citation type="submission" date="2016-01" db="EMBL/GenBank/DDBJ databases">
        <title>Microcella alkaliphila JAM AC0309 whole genome shotgun sequence.</title>
        <authorList>
            <person name="Kurata A."/>
            <person name="Hirose Y."/>
            <person name="Kishimoto N."/>
            <person name="Kobayashi T."/>
        </authorList>
    </citation>
    <scope>NUCLEOTIDE SEQUENCE [LARGE SCALE GENOMIC DNA]</scope>
    <source>
        <strain evidence="2 3">JAM AC0309</strain>
    </source>
</reference>
<name>A0A0U5BAP5_9MICO</name>
<sequence>MSEMSERVRNHEAEQLLAGSTPEGRPELGALTDALVEFRAAAYETVPRPSDALAALVSVPGSADVSAAAANASAKSHDRALADEAVAGHPHGGKRMFEWIAGLSVAAKVAAGTGVLALGATGVATAGATGVLPGPVQTAFDSAVTVVLTDDEFVEDDLIGDEEPVTNDLVGDEEPVTNDLVGDEEPVTDDAPIPGAGNEFGKWVSENAQDPEKIGEEFGERVSEQARKLGEQKRAERPGGSDVLPAPTPETGDDEIVGDAPAVELPKAPGKPELPQHRGGASERGANR</sequence>